<keyword evidence="2" id="KW-0805">Transcription regulation</keyword>
<evidence type="ECO:0000313" key="7">
    <source>
        <dbReference type="Proteomes" id="UP000811844"/>
    </source>
</evidence>
<reference evidence="6 7" key="1">
    <citation type="submission" date="2020-02" db="EMBL/GenBank/DDBJ databases">
        <title>Shewanella WXL01 sp. nov., a marine bacterium isolated from green algae in Luhuitou Fringing Reef (Northern South China Sea).</title>
        <authorList>
            <person name="Wang X."/>
        </authorList>
    </citation>
    <scope>NUCLEOTIDE SEQUENCE [LARGE SCALE GENOMIC DNA]</scope>
    <source>
        <strain evidence="6 7">MCCC 1A01895</strain>
    </source>
</reference>
<dbReference type="InterPro" id="IPR037402">
    <property type="entry name" value="YidZ_PBP2"/>
</dbReference>
<dbReference type="Gene3D" id="1.10.10.10">
    <property type="entry name" value="Winged helix-like DNA-binding domain superfamily/Winged helix DNA-binding domain"/>
    <property type="match status" value="1"/>
</dbReference>
<dbReference type="Gene3D" id="3.40.190.10">
    <property type="entry name" value="Periplasmic binding protein-like II"/>
    <property type="match status" value="2"/>
</dbReference>
<accession>A0ABS5I4G2</accession>
<dbReference type="SUPFAM" id="SSF46785">
    <property type="entry name" value="Winged helix' DNA-binding domain"/>
    <property type="match status" value="1"/>
</dbReference>
<dbReference type="SUPFAM" id="SSF53850">
    <property type="entry name" value="Periplasmic binding protein-like II"/>
    <property type="match status" value="1"/>
</dbReference>
<dbReference type="PANTHER" id="PTHR30118">
    <property type="entry name" value="HTH-TYPE TRANSCRIPTIONAL REGULATOR LEUO-RELATED"/>
    <property type="match status" value="1"/>
</dbReference>
<dbReference type="Proteomes" id="UP000811844">
    <property type="component" value="Unassembled WGS sequence"/>
</dbReference>
<dbReference type="PROSITE" id="PS50931">
    <property type="entry name" value="HTH_LYSR"/>
    <property type="match status" value="1"/>
</dbReference>
<evidence type="ECO:0000256" key="2">
    <source>
        <dbReference type="ARBA" id="ARBA00023015"/>
    </source>
</evidence>
<evidence type="ECO:0000313" key="6">
    <source>
        <dbReference type="EMBL" id="MBR9728906.1"/>
    </source>
</evidence>
<dbReference type="Pfam" id="PF03466">
    <property type="entry name" value="LysR_substrate"/>
    <property type="match status" value="1"/>
</dbReference>
<proteinExistence type="inferred from homology"/>
<sequence>MLNEKQLQQIDFNLLKVFEALYVERNMTHVAKTLFISPSAVSHAIKRLRASLGDELFVRKGQIMEPTPACQQMAPQVMALLSQLRIVLQRCGEFELKQSQQTFTVAIHEALEPIVLPKLVQQLNQHAPNAFLKSIKLDRSNMSRQLAHRLVDVVIDIARPIQAPILHANLSSDHFVVLVDKQRFSEHRLSLAHYLAAKHIVVSNRIDGNVIEDISLLQQGINRQNKVRCQSFYTAKNVIKNTDYLLTLPSIIAKQLLDDSLMVLPMPVDVPNLNTHFYWHQDSEADPALTWLKDNIKHIF</sequence>
<dbReference type="InterPro" id="IPR036390">
    <property type="entry name" value="WH_DNA-bd_sf"/>
</dbReference>
<evidence type="ECO:0000256" key="1">
    <source>
        <dbReference type="ARBA" id="ARBA00009437"/>
    </source>
</evidence>
<comment type="caution">
    <text evidence="6">The sequence shown here is derived from an EMBL/GenBank/DDBJ whole genome shotgun (WGS) entry which is preliminary data.</text>
</comment>
<evidence type="ECO:0000256" key="3">
    <source>
        <dbReference type="ARBA" id="ARBA00023125"/>
    </source>
</evidence>
<keyword evidence="4" id="KW-0804">Transcription</keyword>
<dbReference type="PANTHER" id="PTHR30118:SF15">
    <property type="entry name" value="TRANSCRIPTIONAL REGULATORY PROTEIN"/>
    <property type="match status" value="1"/>
</dbReference>
<keyword evidence="3" id="KW-0238">DNA-binding</keyword>
<comment type="similarity">
    <text evidence="1">Belongs to the LysR transcriptional regulatory family.</text>
</comment>
<evidence type="ECO:0000256" key="4">
    <source>
        <dbReference type="ARBA" id="ARBA00023163"/>
    </source>
</evidence>
<dbReference type="CDD" id="cd08417">
    <property type="entry name" value="PBP2_Nitroaromatics_like"/>
    <property type="match status" value="1"/>
</dbReference>
<feature type="domain" description="HTH lysR-type" evidence="5">
    <location>
        <begin position="10"/>
        <end position="67"/>
    </location>
</feature>
<dbReference type="EMBL" id="JAAIKR010000013">
    <property type="protein sequence ID" value="MBR9728906.1"/>
    <property type="molecule type" value="Genomic_DNA"/>
</dbReference>
<gene>
    <name evidence="6" type="ORF">G3R48_13055</name>
</gene>
<evidence type="ECO:0000259" key="5">
    <source>
        <dbReference type="PROSITE" id="PS50931"/>
    </source>
</evidence>
<organism evidence="6 7">
    <name type="scientific">Shewanella intestini</name>
    <dbReference type="NCBI Taxonomy" id="2017544"/>
    <lineage>
        <taxon>Bacteria</taxon>
        <taxon>Pseudomonadati</taxon>
        <taxon>Pseudomonadota</taxon>
        <taxon>Gammaproteobacteria</taxon>
        <taxon>Alteromonadales</taxon>
        <taxon>Shewanellaceae</taxon>
        <taxon>Shewanella</taxon>
    </lineage>
</organism>
<keyword evidence="7" id="KW-1185">Reference proteome</keyword>
<dbReference type="InterPro" id="IPR005119">
    <property type="entry name" value="LysR_subst-bd"/>
</dbReference>
<protein>
    <submittedName>
        <fullName evidence="6">LysR family transcriptional regulator</fullName>
    </submittedName>
</protein>
<dbReference type="RefSeq" id="WP_153665405.1">
    <property type="nucleotide sequence ID" value="NZ_JAAIKR010000013.1"/>
</dbReference>
<dbReference type="InterPro" id="IPR000847">
    <property type="entry name" value="LysR_HTH_N"/>
</dbReference>
<name>A0ABS5I4G2_9GAMM</name>
<dbReference type="InterPro" id="IPR036388">
    <property type="entry name" value="WH-like_DNA-bd_sf"/>
</dbReference>
<dbReference type="InterPro" id="IPR050389">
    <property type="entry name" value="LysR-type_TF"/>
</dbReference>
<dbReference type="Pfam" id="PF00126">
    <property type="entry name" value="HTH_1"/>
    <property type="match status" value="1"/>
</dbReference>